<evidence type="ECO:0000313" key="7">
    <source>
        <dbReference type="Proteomes" id="UP000545574"/>
    </source>
</evidence>
<evidence type="ECO:0000313" key="6">
    <source>
        <dbReference type="EMBL" id="NWW41794.1"/>
    </source>
</evidence>
<dbReference type="Pfam" id="PF13919">
    <property type="entry name" value="ASXH"/>
    <property type="match status" value="1"/>
</dbReference>
<comment type="similarity">
    <text evidence="1">Belongs to the Asx family.</text>
</comment>
<feature type="compositionally biased region" description="Low complexity" evidence="3">
    <location>
        <begin position="188"/>
        <end position="216"/>
    </location>
</feature>
<feature type="compositionally biased region" description="Basic and acidic residues" evidence="3">
    <location>
        <begin position="157"/>
        <end position="169"/>
    </location>
</feature>
<protein>
    <submittedName>
        <fullName evidence="6">ASX protein</fullName>
    </submittedName>
</protein>
<evidence type="ECO:0000256" key="1">
    <source>
        <dbReference type="ARBA" id="ARBA00006391"/>
    </source>
</evidence>
<proteinExistence type="inferred from homology"/>
<feature type="region of interest" description="Disordered" evidence="3">
    <location>
        <begin position="65"/>
        <end position="348"/>
    </location>
</feature>
<sequence>QVGADGLMKLSSSALNNEFFTSAAQGWKERLAEGEFTPEMQLRIRQEIEKEKKVELWKEHFFESYYGQSSGLSPEESELLTARPEAERARPREQGTAPAQPAAPAARGAAAGTRAAQEGREQLQPGTAQASPERRTARAGERPGAARDAAHGGAPPEKPRSQKAEEQRKPGTGKETPGVPSKAKSPEAAQGAAKPRGPAAAPGAPETKPPGGEAAEVGVETHKRKSESGEEAAAGPEKKPRVAEPCQHQAFRGQPFPGAGAAVPRVPPLKVSGAEPGAERGGTGLQGTSGCRAPRGLPQTSPEEALRGPEVQPGEREPGRWAQPGPGECTDPSRLPAASPDSGTESGASGRAAAWFVLLQCQGWGIFGEHLRTRGPRAAEALQEPPWERGNCPLLGWAGGGSRTETSQALQALGREPGGSGVTVVLTVRDGLPSEPRGLYHPKTAWEASEGQTRGSGRSLVSRQGREGFLQRGFCRARANCKRFSPWVGGAFLGSELCFSPALLQIPVSRISPMPFPAGQVSPGARFPLSLGTAPGLKSPPGGAVARASSSIPANNPLVTQLLQGKSVPLEQILPKPLTKAEGKSVPVAPQEEKGAAAPGAAGSGAEAGDRPPALPPQQLGKISCQNGPLPLAPRTFPLPPGKEPGPEQQQCHEALSKSTQEQILRTLIKRVQRQNLLPVLQPSQLNLPHSGFPVENGSTSQRFMLGFTGRRTSKPAMSGHYLLNISTYGRGSESLRRGFSLNPEPRLGLSSPAEGAGAELGEREDEGGSEEEADDESSGDEREHGGVKEEPRAGQGEKEPGWHGTGPAEPGSLGTGAGSGEEKAPDGTAPARDLLQERVAPAVRGKGSTEQLLGPPAPCPDSAQPPPLPAPRPQKLPGARLLGPSYSGTINVSTSPDAGQGSLVSECKQLASSMGNVMSFSVTVTTIPAGQAASSGGHGQSLPVQAFAEDGGMEDPPSKCYCRLKAMIMCKGCGAFCHDDCIGPSKLCVSCLVVR</sequence>
<feature type="compositionally biased region" description="Pro residues" evidence="3">
    <location>
        <begin position="856"/>
        <end position="875"/>
    </location>
</feature>
<dbReference type="InterPro" id="IPR028020">
    <property type="entry name" value="ASX_DEUBAD_dom"/>
</dbReference>
<keyword evidence="2" id="KW-0678">Repressor</keyword>
<feature type="domain" description="ASX DEUBAD" evidence="4">
    <location>
        <begin position="13"/>
        <end position="68"/>
    </location>
</feature>
<dbReference type="InterPro" id="IPR026905">
    <property type="entry name" value="ASX-like_PHD"/>
</dbReference>
<dbReference type="InterPro" id="IPR024811">
    <property type="entry name" value="ASX/ASX-like"/>
</dbReference>
<dbReference type="EMBL" id="VZRT01011502">
    <property type="protein sequence ID" value="NWW41794.1"/>
    <property type="molecule type" value="Genomic_DNA"/>
</dbReference>
<feature type="compositionally biased region" description="Basic and acidic residues" evidence="3">
    <location>
        <begin position="84"/>
        <end position="93"/>
    </location>
</feature>
<gene>
    <name evidence="6" type="primary">Asx_3</name>
    <name evidence="6" type="ORF">PANBIA_R10708</name>
</gene>
<evidence type="ECO:0000259" key="4">
    <source>
        <dbReference type="Pfam" id="PF13919"/>
    </source>
</evidence>
<organism evidence="6 7">
    <name type="scientific">Panurus biarmicus</name>
    <name type="common">Bearded tit</name>
    <dbReference type="NCBI Taxonomy" id="181101"/>
    <lineage>
        <taxon>Eukaryota</taxon>
        <taxon>Metazoa</taxon>
        <taxon>Chordata</taxon>
        <taxon>Craniata</taxon>
        <taxon>Vertebrata</taxon>
        <taxon>Euteleostomi</taxon>
        <taxon>Archelosauria</taxon>
        <taxon>Archosauria</taxon>
        <taxon>Dinosauria</taxon>
        <taxon>Saurischia</taxon>
        <taxon>Theropoda</taxon>
        <taxon>Coelurosauria</taxon>
        <taxon>Aves</taxon>
        <taxon>Neognathae</taxon>
        <taxon>Neoaves</taxon>
        <taxon>Telluraves</taxon>
        <taxon>Australaves</taxon>
        <taxon>Passeriformes</taxon>
        <taxon>Sylvioidea</taxon>
        <taxon>Sylviidae</taxon>
        <taxon>Sylviidae incertae sedis</taxon>
        <taxon>Panurus</taxon>
    </lineage>
</organism>
<feature type="compositionally biased region" description="Low complexity" evidence="3">
    <location>
        <begin position="596"/>
        <end position="607"/>
    </location>
</feature>
<keyword evidence="7" id="KW-1185">Reference proteome</keyword>
<dbReference type="GO" id="GO:0003682">
    <property type="term" value="F:chromatin binding"/>
    <property type="evidence" value="ECO:0007669"/>
    <property type="project" value="TreeGrafter"/>
</dbReference>
<feature type="compositionally biased region" description="Basic and acidic residues" evidence="3">
    <location>
        <begin position="132"/>
        <end position="150"/>
    </location>
</feature>
<evidence type="ECO:0000259" key="5">
    <source>
        <dbReference type="Pfam" id="PF13922"/>
    </source>
</evidence>
<dbReference type="GO" id="GO:0035517">
    <property type="term" value="C:PR-DUB complex"/>
    <property type="evidence" value="ECO:0007669"/>
    <property type="project" value="TreeGrafter"/>
</dbReference>
<feature type="non-terminal residue" evidence="6">
    <location>
        <position position="1"/>
    </location>
</feature>
<evidence type="ECO:0000256" key="3">
    <source>
        <dbReference type="SAM" id="MobiDB-lite"/>
    </source>
</evidence>
<feature type="compositionally biased region" description="Low complexity" evidence="3">
    <location>
        <begin position="69"/>
        <end position="83"/>
    </location>
</feature>
<feature type="non-terminal residue" evidence="6">
    <location>
        <position position="996"/>
    </location>
</feature>
<feature type="domain" description="Protein ASX-like PHD" evidence="5">
    <location>
        <begin position="938"/>
        <end position="994"/>
    </location>
</feature>
<dbReference type="GO" id="GO:0009887">
    <property type="term" value="P:animal organ morphogenesis"/>
    <property type="evidence" value="ECO:0007669"/>
    <property type="project" value="TreeGrafter"/>
</dbReference>
<dbReference type="PANTHER" id="PTHR13578:SF11">
    <property type="entry name" value="POLYCOMB GROUP PROTEIN ASXL2-RELATED"/>
    <property type="match status" value="1"/>
</dbReference>
<feature type="compositionally biased region" description="Low complexity" evidence="3">
    <location>
        <begin position="255"/>
        <end position="264"/>
    </location>
</feature>
<feature type="compositionally biased region" description="Acidic residues" evidence="3">
    <location>
        <begin position="763"/>
        <end position="779"/>
    </location>
</feature>
<dbReference type="Proteomes" id="UP000545574">
    <property type="component" value="Unassembled WGS sequence"/>
</dbReference>
<dbReference type="AlphaFoldDB" id="A0A7K6MZI6"/>
<feature type="region of interest" description="Disordered" evidence="3">
    <location>
        <begin position="845"/>
        <end position="885"/>
    </location>
</feature>
<feature type="compositionally biased region" description="Basic and acidic residues" evidence="3">
    <location>
        <begin position="780"/>
        <end position="802"/>
    </location>
</feature>
<dbReference type="Pfam" id="PF13922">
    <property type="entry name" value="PHD_3"/>
    <property type="match status" value="1"/>
</dbReference>
<feature type="compositionally biased region" description="Low complexity" evidence="3">
    <location>
        <begin position="94"/>
        <end position="116"/>
    </location>
</feature>
<comment type="caution">
    <text evidence="6">The sequence shown here is derived from an EMBL/GenBank/DDBJ whole genome shotgun (WGS) entry which is preliminary data.</text>
</comment>
<reference evidence="6 7" key="1">
    <citation type="submission" date="2019-09" db="EMBL/GenBank/DDBJ databases">
        <title>Bird 10,000 Genomes (B10K) Project - Family phase.</title>
        <authorList>
            <person name="Zhang G."/>
        </authorList>
    </citation>
    <scope>NUCLEOTIDE SEQUENCE [LARGE SCALE GENOMIC DNA]</scope>
    <source>
        <strain evidence="6">B10K-DU-030-18</strain>
    </source>
</reference>
<dbReference type="GO" id="GO:0042975">
    <property type="term" value="F:peroxisome proliferator activated receptor binding"/>
    <property type="evidence" value="ECO:0007669"/>
    <property type="project" value="TreeGrafter"/>
</dbReference>
<dbReference type="GO" id="GO:0045944">
    <property type="term" value="P:positive regulation of transcription by RNA polymerase II"/>
    <property type="evidence" value="ECO:0007669"/>
    <property type="project" value="TreeGrafter"/>
</dbReference>
<name>A0A7K6MZI6_PANBI</name>
<feature type="region of interest" description="Disordered" evidence="3">
    <location>
        <begin position="737"/>
        <end position="829"/>
    </location>
</feature>
<dbReference type="PANTHER" id="PTHR13578">
    <property type="entry name" value="ADDITIONAL SEX COMBS LIKE PROTEIN ASXL"/>
    <property type="match status" value="1"/>
</dbReference>
<feature type="region of interest" description="Disordered" evidence="3">
    <location>
        <begin position="581"/>
        <end position="650"/>
    </location>
</feature>
<evidence type="ECO:0000256" key="2">
    <source>
        <dbReference type="ARBA" id="ARBA00022491"/>
    </source>
</evidence>
<accession>A0A7K6MZI6</accession>
<dbReference type="GO" id="GO:0003677">
    <property type="term" value="F:DNA binding"/>
    <property type="evidence" value="ECO:0007669"/>
    <property type="project" value="InterPro"/>
</dbReference>